<name>A0A3B1CVF6_9ZZZZ</name>
<feature type="non-terminal residue" evidence="7">
    <location>
        <position position="519"/>
    </location>
</feature>
<dbReference type="SFLD" id="SFLDG01082">
    <property type="entry name" value="B12-binding_domain_containing"/>
    <property type="match status" value="1"/>
</dbReference>
<dbReference type="InterPro" id="IPR051198">
    <property type="entry name" value="BchE-like"/>
</dbReference>
<comment type="cofactor">
    <cofactor evidence="1">
        <name>[4Fe-4S] cluster</name>
        <dbReference type="ChEBI" id="CHEBI:49883"/>
    </cofactor>
</comment>
<dbReference type="EMBL" id="UOGG01000113">
    <property type="protein sequence ID" value="VAX30481.1"/>
    <property type="molecule type" value="Genomic_DNA"/>
</dbReference>
<dbReference type="GO" id="GO:0046872">
    <property type="term" value="F:metal ion binding"/>
    <property type="evidence" value="ECO:0007669"/>
    <property type="project" value="UniProtKB-KW"/>
</dbReference>
<dbReference type="PANTHER" id="PTHR43409:SF7">
    <property type="entry name" value="BLL1977 PROTEIN"/>
    <property type="match status" value="1"/>
</dbReference>
<sequence>MKTLFIFPAQWYPSQPYLSTPYLTAYLRSKGWDASQRDFNIESYEHFLSPGRLHKVAEKMQNKLDFLRAKNSFTIKEKSTMDVLATGIKFSGAIISQVEGAKKVMRTPEQFFNFGTYQQADMIIKSALKLVSDAYAPSIFSLSTFESGTRAEESTFKARQYTQDRETNPFIELYEEILLPTESWANYDVVGISIVGISQIIPGLTLARMLKQKYPHLHVTLGGPIFSVNASQLKGHAEFFDDFCHSIVLFEGEDPIHQLLTTLKKGGSLYEVPNLMFQDKGEVCINKERVELRFEEIPGPTFDGLPMDLYLSPYPILPVLQSRGCYWGKCTFCTHSFIYGHRYGKQRTEQMVDELTALSEKYQTKYFTFSDEAMSPHALNDISELMIEKGTDIRALALLKFEKVMDETLFGKMKDAGFLFLMFGLESANDRILALIDKGTCKEVERDVLQKSSDAGIWNHSFLFYGFPTETRAEAQETTDFLMDNLDSIHSFGPGVFLLNRDSSCYQYPEKFSITKIIQ</sequence>
<dbReference type="SUPFAM" id="SSF102114">
    <property type="entry name" value="Radical SAM enzymes"/>
    <property type="match status" value="1"/>
</dbReference>
<protein>
    <recommendedName>
        <fullName evidence="6">Elp3/MiaA/NifB-like radical SAM core domain-containing protein</fullName>
    </recommendedName>
</protein>
<keyword evidence="5" id="KW-0411">Iron-sulfur</keyword>
<evidence type="ECO:0000256" key="3">
    <source>
        <dbReference type="ARBA" id="ARBA00022723"/>
    </source>
</evidence>
<dbReference type="Gene3D" id="3.80.30.20">
    <property type="entry name" value="tm_1862 like domain"/>
    <property type="match status" value="1"/>
</dbReference>
<evidence type="ECO:0000256" key="4">
    <source>
        <dbReference type="ARBA" id="ARBA00023004"/>
    </source>
</evidence>
<keyword evidence="2" id="KW-0949">S-adenosyl-L-methionine</keyword>
<keyword evidence="4" id="KW-0408">Iron</keyword>
<dbReference type="PANTHER" id="PTHR43409">
    <property type="entry name" value="ANAEROBIC MAGNESIUM-PROTOPORPHYRIN IX MONOMETHYL ESTER CYCLASE-RELATED"/>
    <property type="match status" value="1"/>
</dbReference>
<dbReference type="GO" id="GO:0051536">
    <property type="term" value="F:iron-sulfur cluster binding"/>
    <property type="evidence" value="ECO:0007669"/>
    <property type="project" value="UniProtKB-KW"/>
</dbReference>
<organism evidence="7">
    <name type="scientific">hydrothermal vent metagenome</name>
    <dbReference type="NCBI Taxonomy" id="652676"/>
    <lineage>
        <taxon>unclassified sequences</taxon>
        <taxon>metagenomes</taxon>
        <taxon>ecological metagenomes</taxon>
    </lineage>
</organism>
<dbReference type="Pfam" id="PF04055">
    <property type="entry name" value="Radical_SAM"/>
    <property type="match status" value="1"/>
</dbReference>
<dbReference type="InterPro" id="IPR006638">
    <property type="entry name" value="Elp3/MiaA/NifB-like_rSAM"/>
</dbReference>
<dbReference type="AlphaFoldDB" id="A0A3B1CVF6"/>
<dbReference type="SMART" id="SM00729">
    <property type="entry name" value="Elp3"/>
    <property type="match status" value="1"/>
</dbReference>
<evidence type="ECO:0000259" key="6">
    <source>
        <dbReference type="SMART" id="SM00729"/>
    </source>
</evidence>
<evidence type="ECO:0000256" key="1">
    <source>
        <dbReference type="ARBA" id="ARBA00001966"/>
    </source>
</evidence>
<dbReference type="InterPro" id="IPR007197">
    <property type="entry name" value="rSAM"/>
</dbReference>
<reference evidence="7" key="1">
    <citation type="submission" date="2018-06" db="EMBL/GenBank/DDBJ databases">
        <authorList>
            <person name="Zhirakovskaya E."/>
        </authorList>
    </citation>
    <scope>NUCLEOTIDE SEQUENCE</scope>
</reference>
<accession>A0A3B1CVF6</accession>
<evidence type="ECO:0000256" key="2">
    <source>
        <dbReference type="ARBA" id="ARBA00022691"/>
    </source>
</evidence>
<dbReference type="SFLD" id="SFLDS00029">
    <property type="entry name" value="Radical_SAM"/>
    <property type="match status" value="1"/>
</dbReference>
<dbReference type="InterPro" id="IPR058240">
    <property type="entry name" value="rSAM_sf"/>
</dbReference>
<dbReference type="Gene3D" id="3.40.50.280">
    <property type="entry name" value="Cobalamin-binding domain"/>
    <property type="match status" value="1"/>
</dbReference>
<dbReference type="InterPro" id="IPR023404">
    <property type="entry name" value="rSAM_horseshoe"/>
</dbReference>
<feature type="domain" description="Elp3/MiaA/NifB-like radical SAM core" evidence="6">
    <location>
        <begin position="315"/>
        <end position="517"/>
    </location>
</feature>
<evidence type="ECO:0000313" key="7">
    <source>
        <dbReference type="EMBL" id="VAX30481.1"/>
    </source>
</evidence>
<dbReference type="GO" id="GO:0003824">
    <property type="term" value="F:catalytic activity"/>
    <property type="evidence" value="ECO:0007669"/>
    <property type="project" value="InterPro"/>
</dbReference>
<evidence type="ECO:0000256" key="5">
    <source>
        <dbReference type="ARBA" id="ARBA00023014"/>
    </source>
</evidence>
<gene>
    <name evidence="7" type="ORF">MNBD_NITROSPINAE05-1282</name>
</gene>
<proteinExistence type="predicted"/>
<keyword evidence="3" id="KW-0479">Metal-binding</keyword>